<comment type="caution">
    <text evidence="1">The sequence shown here is derived from an EMBL/GenBank/DDBJ whole genome shotgun (WGS) entry which is preliminary data.</text>
</comment>
<reference evidence="1" key="2">
    <citation type="journal article" date="2021" name="PeerJ">
        <title>Extensive microbial diversity within the chicken gut microbiome revealed by metagenomics and culture.</title>
        <authorList>
            <person name="Gilroy R."/>
            <person name="Ravi A."/>
            <person name="Getino M."/>
            <person name="Pursley I."/>
            <person name="Horton D.L."/>
            <person name="Alikhan N.F."/>
            <person name="Baker D."/>
            <person name="Gharbi K."/>
            <person name="Hall N."/>
            <person name="Watson M."/>
            <person name="Adriaenssens E.M."/>
            <person name="Foster-Nyarko E."/>
            <person name="Jarju S."/>
            <person name="Secka A."/>
            <person name="Antonio M."/>
            <person name="Oren A."/>
            <person name="Chaudhuri R.R."/>
            <person name="La Ragione R."/>
            <person name="Hildebrand F."/>
            <person name="Pallen M.J."/>
        </authorList>
    </citation>
    <scope>NUCLEOTIDE SEQUENCE</scope>
    <source>
        <strain evidence="1">CHK183-6373</strain>
    </source>
</reference>
<dbReference type="EMBL" id="DVOT01000139">
    <property type="protein sequence ID" value="HIV27892.1"/>
    <property type="molecule type" value="Genomic_DNA"/>
</dbReference>
<dbReference type="AlphaFoldDB" id="A0A9D1P7U6"/>
<dbReference type="Proteomes" id="UP000886884">
    <property type="component" value="Unassembled WGS sequence"/>
</dbReference>
<sequence length="110" mass="12674">MPENSENGLRAMRNLQDERREKFNLPSQSFFVAIRLNIFPLPLYMKIFKTSILVVDFVKSNHGLRTKNGEYVQEMRRGAKSLLVLWAQMAYSKRQVGDPMGKDPKGNARG</sequence>
<reference evidence="1" key="1">
    <citation type="submission" date="2020-10" db="EMBL/GenBank/DDBJ databases">
        <authorList>
            <person name="Gilroy R."/>
        </authorList>
    </citation>
    <scope>NUCLEOTIDE SEQUENCE</scope>
    <source>
        <strain evidence="1">CHK183-6373</strain>
    </source>
</reference>
<protein>
    <submittedName>
        <fullName evidence="1">Uncharacterized protein</fullName>
    </submittedName>
</protein>
<name>A0A9D1P7U6_9FIRM</name>
<evidence type="ECO:0000313" key="1">
    <source>
        <dbReference type="EMBL" id="HIV27892.1"/>
    </source>
</evidence>
<evidence type="ECO:0000313" key="2">
    <source>
        <dbReference type="Proteomes" id="UP000886884"/>
    </source>
</evidence>
<accession>A0A9D1P7U6</accession>
<proteinExistence type="predicted"/>
<organism evidence="1 2">
    <name type="scientific">Candidatus Ornithocaccomicrobium faecavium</name>
    <dbReference type="NCBI Taxonomy" id="2840890"/>
    <lineage>
        <taxon>Bacteria</taxon>
        <taxon>Bacillati</taxon>
        <taxon>Bacillota</taxon>
        <taxon>Clostridia</taxon>
        <taxon>Candidatus Ornithocaccomicrobium</taxon>
    </lineage>
</organism>
<gene>
    <name evidence="1" type="ORF">IAA64_07980</name>
</gene>